<reference evidence="1" key="1">
    <citation type="journal article" date="2020" name="J Insects Food Feed">
        <title>The yellow mealworm (Tenebrio molitor) genome: a resource for the emerging insects as food and feed industry.</title>
        <authorList>
            <person name="Eriksson T."/>
            <person name="Andere A."/>
            <person name="Kelstrup H."/>
            <person name="Emery V."/>
            <person name="Picard C."/>
        </authorList>
    </citation>
    <scope>NUCLEOTIDE SEQUENCE</scope>
    <source>
        <strain evidence="1">Stoneville</strain>
        <tissue evidence="1">Whole head</tissue>
    </source>
</reference>
<sequence>MEKCAWFFAVFPPPRECVVDVPPTFASFKQCTSAAGFSVVFSASDEQHSMELRCSLKWATLASCMVLTLAIPASLIEEIKASELRNNKGKYVEWLLLHLVKLSNIDQRSLKFVV</sequence>
<dbReference type="AlphaFoldDB" id="A0A8J6HWU9"/>
<organism evidence="1 2">
    <name type="scientific">Tenebrio molitor</name>
    <name type="common">Yellow mealworm beetle</name>
    <dbReference type="NCBI Taxonomy" id="7067"/>
    <lineage>
        <taxon>Eukaryota</taxon>
        <taxon>Metazoa</taxon>
        <taxon>Ecdysozoa</taxon>
        <taxon>Arthropoda</taxon>
        <taxon>Hexapoda</taxon>
        <taxon>Insecta</taxon>
        <taxon>Pterygota</taxon>
        <taxon>Neoptera</taxon>
        <taxon>Endopterygota</taxon>
        <taxon>Coleoptera</taxon>
        <taxon>Polyphaga</taxon>
        <taxon>Cucujiformia</taxon>
        <taxon>Tenebrionidae</taxon>
        <taxon>Tenebrio</taxon>
    </lineage>
</organism>
<gene>
    <name evidence="1" type="ORF">GEV33_000774</name>
</gene>
<protein>
    <submittedName>
        <fullName evidence="1">Uncharacterized protein</fullName>
    </submittedName>
</protein>
<dbReference type="Proteomes" id="UP000719412">
    <property type="component" value="Unassembled WGS sequence"/>
</dbReference>
<proteinExistence type="predicted"/>
<name>A0A8J6HWU9_TENMO</name>
<keyword evidence="2" id="KW-1185">Reference proteome</keyword>
<comment type="caution">
    <text evidence="1">The sequence shown here is derived from an EMBL/GenBank/DDBJ whole genome shotgun (WGS) entry which is preliminary data.</text>
</comment>
<dbReference type="EMBL" id="JABDTM020004806">
    <property type="protein sequence ID" value="KAH0822017.1"/>
    <property type="molecule type" value="Genomic_DNA"/>
</dbReference>
<accession>A0A8J6HWU9</accession>
<evidence type="ECO:0000313" key="1">
    <source>
        <dbReference type="EMBL" id="KAH0822017.1"/>
    </source>
</evidence>
<reference evidence="1" key="2">
    <citation type="submission" date="2021-08" db="EMBL/GenBank/DDBJ databases">
        <authorList>
            <person name="Eriksson T."/>
        </authorList>
    </citation>
    <scope>NUCLEOTIDE SEQUENCE</scope>
    <source>
        <strain evidence="1">Stoneville</strain>
        <tissue evidence="1">Whole head</tissue>
    </source>
</reference>
<evidence type="ECO:0000313" key="2">
    <source>
        <dbReference type="Proteomes" id="UP000719412"/>
    </source>
</evidence>